<dbReference type="InterPro" id="IPR054491">
    <property type="entry name" value="MGH1-like_GH"/>
</dbReference>
<dbReference type="PANTHER" id="PTHR10412">
    <property type="entry name" value="MANNOSYL-OLIGOSACCHARIDE GLUCOSIDASE"/>
    <property type="match status" value="1"/>
</dbReference>
<dbReference type="SUPFAM" id="SSF48208">
    <property type="entry name" value="Six-hairpin glycosidases"/>
    <property type="match status" value="1"/>
</dbReference>
<dbReference type="RefSeq" id="WP_271795659.1">
    <property type="nucleotide sequence ID" value="NZ_JAQMUC010000042.1"/>
</dbReference>
<feature type="domain" description="Mannosylglycerate hydrolase MGH1-like glycoside hydrolase" evidence="1">
    <location>
        <begin position="438"/>
        <end position="544"/>
    </location>
</feature>
<evidence type="ECO:0000259" key="1">
    <source>
        <dbReference type="Pfam" id="PF22422"/>
    </source>
</evidence>
<dbReference type="InterPro" id="IPR008928">
    <property type="entry name" value="6-hairpin_glycosidase_sf"/>
</dbReference>
<accession>A0ABT5AEP4</accession>
<name>A0ABT5AEP4_9CYAN</name>
<dbReference type="InterPro" id="IPR004888">
    <property type="entry name" value="Glycoside_hydrolase_63"/>
</dbReference>
<dbReference type="EMBL" id="JAQMUC010000042">
    <property type="protein sequence ID" value="MDB9535771.1"/>
    <property type="molecule type" value="Genomic_DNA"/>
</dbReference>
<organism evidence="2 3">
    <name type="scientific">Dolichospermum planctonicum CS-1226</name>
    <dbReference type="NCBI Taxonomy" id="3021751"/>
    <lineage>
        <taxon>Bacteria</taxon>
        <taxon>Bacillati</taxon>
        <taxon>Cyanobacteriota</taxon>
        <taxon>Cyanophyceae</taxon>
        <taxon>Nostocales</taxon>
        <taxon>Aphanizomenonaceae</taxon>
        <taxon>Dolichospermum</taxon>
        <taxon>Dolichospermum planctonicum</taxon>
    </lineage>
</organism>
<gene>
    <name evidence="2" type="ORF">PN451_07960</name>
</gene>
<reference evidence="2 3" key="1">
    <citation type="submission" date="2023-01" db="EMBL/GenBank/DDBJ databases">
        <title>Genomes from the Australian National Cyanobacteria Reference Collection.</title>
        <authorList>
            <person name="Willis A."/>
            <person name="Lee E.M.F."/>
        </authorList>
    </citation>
    <scope>NUCLEOTIDE SEQUENCE [LARGE SCALE GENOMIC DNA]</scope>
    <source>
        <strain evidence="2 3">CS-1226</strain>
    </source>
</reference>
<dbReference type="Pfam" id="PF22422">
    <property type="entry name" value="MGH1-like_GH"/>
    <property type="match status" value="1"/>
</dbReference>
<comment type="caution">
    <text evidence="2">The sequence shown here is derived from an EMBL/GenBank/DDBJ whole genome shotgun (WGS) entry which is preliminary data.</text>
</comment>
<evidence type="ECO:0000313" key="2">
    <source>
        <dbReference type="EMBL" id="MDB9535771.1"/>
    </source>
</evidence>
<dbReference type="Gene3D" id="1.50.10.10">
    <property type="match status" value="2"/>
</dbReference>
<keyword evidence="3" id="KW-1185">Reference proteome</keyword>
<dbReference type="Proteomes" id="UP001211249">
    <property type="component" value="Unassembled WGS sequence"/>
</dbReference>
<protein>
    <submittedName>
        <fullName evidence="2">Glucosidase</fullName>
    </submittedName>
</protein>
<proteinExistence type="predicted"/>
<evidence type="ECO:0000313" key="3">
    <source>
        <dbReference type="Proteomes" id="UP001211249"/>
    </source>
</evidence>
<dbReference type="PANTHER" id="PTHR10412:SF10">
    <property type="entry name" value="GLYCOSYL HYDROLASE FAMILY 63 C-TERMINAL DOMAIN-CONTAINING PROTEIN"/>
    <property type="match status" value="1"/>
</dbReference>
<sequence>MIKIQDTAERKRLVEDSNRTKHWKKWGPYLSDRQWGTVREDYSADGNAWDYFSHDQSRSRAYRWGEDGIMGISDNHQRLCFAIALWNGKDAILKERLFGLTNNEGNHGEDVKEYYFYLDSTPTHSYMKGLYKYPHNAFPYEQLIKENGRRKAQNPRAFEFELMDTGIFDDNRYFDVFVEYAKNSPEDILIQITVVNRGLEAKELHLAPTLWFRNTWSWGHTEERKPSLESVNSSGDFKVVKAEFTDLKSAEPETKKWLYCETPNVMLYTENETNKARFGWGKNDSYVKDGINDYIVNQKTNAVNHQKGTKVSPYYRLNLAPGETKIVRLRLSDIDDLATPFGSEFGSVFAQRQNEADQFYQAVTPYQELSPEMRNVQRQAFAGMLWSKQFFHYVVQDWINGDPGAPPPPAQRKNSGRNSEWTHLFNEDIISMPDKWEYPWFAAWDLAFHTIPLVLIDPDFAKKQLYLFTREWFMHPNGQIPAYEWNFSDVNPPVHAWAAWRVYKIEEKMYGNADQEFLEQLFQKLSLYFTWWVNRKDVDGNNLFGGGFLGLDNIGVFDRSNLKIAGASIEQADGTSWMAMFCLNLLKMATELAKTHTNSKVYDDMASKYFQHFLLIADAMNKLGGDEVNIWDKEDGFFYDILKVPANAIDGGNQPFSFSMKVRSMVGLIPLFAVEMIDQETLNEYLSSDFRKRADWFLKNRPDLTENIYIDNTSSNLMEGGLALSLVSPKKPLVSPESSDKPGLMLKSKLELILKRMLDESEFLGQYGIRALSKSHGPDHPYELPFGVRMEDGSYQRPLVEYEPGESRFGLFGGNSNWRGPIWMPVNFLIIESLQKFHRYLGDDYKVEYPTGSGKMMNLWEVSTEISQRLINIFLPKKEGQSERPVYGGTKKFQDDPNWNQYILFYEYFHGDNGAGIGASHQTGWTGVIAKLIQQHAAYTAQGKSPE</sequence>
<dbReference type="InterPro" id="IPR012341">
    <property type="entry name" value="6hp_glycosidase-like_sf"/>
</dbReference>